<evidence type="ECO:0000256" key="2">
    <source>
        <dbReference type="ARBA" id="ARBA00022723"/>
    </source>
</evidence>
<dbReference type="GO" id="GO:0006950">
    <property type="term" value="P:response to stress"/>
    <property type="evidence" value="ECO:0007669"/>
    <property type="project" value="UniProtKB-ARBA"/>
</dbReference>
<evidence type="ECO:0000313" key="7">
    <source>
        <dbReference type="Proteomes" id="UP000217785"/>
    </source>
</evidence>
<keyword evidence="3 4" id="KW-0862">Zinc</keyword>
<accession>A0A292YNW7</accession>
<organism evidence="6 7">
    <name type="scientific">Effusibacillus lacus</name>
    <dbReference type="NCBI Taxonomy" id="1348429"/>
    <lineage>
        <taxon>Bacteria</taxon>
        <taxon>Bacillati</taxon>
        <taxon>Bacillota</taxon>
        <taxon>Bacilli</taxon>
        <taxon>Bacillales</taxon>
        <taxon>Alicyclobacillaceae</taxon>
        <taxon>Effusibacillus</taxon>
    </lineage>
</organism>
<dbReference type="HAMAP" id="MF_00745">
    <property type="entry name" value="SprT_like"/>
    <property type="match status" value="1"/>
</dbReference>
<dbReference type="NCBIfam" id="NF003339">
    <property type="entry name" value="PRK04351.1"/>
    <property type="match status" value="1"/>
</dbReference>
<comment type="cofactor">
    <cofactor evidence="4">
        <name>Zn(2+)</name>
        <dbReference type="ChEBI" id="CHEBI:29105"/>
    </cofactor>
    <text evidence="4">Binds 1 zinc ion.</text>
</comment>
<proteinExistence type="inferred from homology"/>
<dbReference type="AlphaFoldDB" id="A0A292YNW7"/>
<feature type="active site" evidence="4">
    <location>
        <position position="68"/>
    </location>
</feature>
<dbReference type="SMART" id="SM00731">
    <property type="entry name" value="SprT"/>
    <property type="match status" value="1"/>
</dbReference>
<dbReference type="RefSeq" id="WP_096182324.1">
    <property type="nucleotide sequence ID" value="NZ_BDUF01000059.1"/>
</dbReference>
<evidence type="ECO:0000256" key="3">
    <source>
        <dbReference type="ARBA" id="ARBA00022833"/>
    </source>
</evidence>
<comment type="subcellular location">
    <subcellularLocation>
        <location evidence="4">Cytoplasm</location>
    </subcellularLocation>
</comment>
<evidence type="ECO:0000259" key="5">
    <source>
        <dbReference type="SMART" id="SM00731"/>
    </source>
</evidence>
<evidence type="ECO:0000256" key="4">
    <source>
        <dbReference type="HAMAP-Rule" id="MF_00745"/>
    </source>
</evidence>
<reference evidence="7" key="1">
    <citation type="submission" date="2017-07" db="EMBL/GenBank/DDBJ databases">
        <title>Draft genome sequence of Effusibacillus lacus strain skLN1.</title>
        <authorList>
            <person name="Watanabe M."/>
            <person name="Kojima H."/>
            <person name="Fukui M."/>
        </authorList>
    </citation>
    <scope>NUCLEOTIDE SEQUENCE [LARGE SCALE GENOMIC DNA]</scope>
    <source>
        <strain evidence="7">skLN1</strain>
    </source>
</reference>
<gene>
    <name evidence="6" type="ORF">EFBL_2229</name>
</gene>
<name>A0A292YNW7_9BACL</name>
<dbReference type="InterPro" id="IPR023524">
    <property type="entry name" value="Uncharacterised_SprT-like"/>
</dbReference>
<feature type="binding site" evidence="4">
    <location>
        <position position="71"/>
    </location>
    <ligand>
        <name>Zn(2+)</name>
        <dbReference type="ChEBI" id="CHEBI:29105"/>
    </ligand>
</feature>
<evidence type="ECO:0000313" key="6">
    <source>
        <dbReference type="EMBL" id="GAX90601.1"/>
    </source>
</evidence>
<dbReference type="Proteomes" id="UP000217785">
    <property type="component" value="Unassembled WGS sequence"/>
</dbReference>
<evidence type="ECO:0000256" key="1">
    <source>
        <dbReference type="ARBA" id="ARBA00022490"/>
    </source>
</evidence>
<comment type="similarity">
    <text evidence="4">Belongs to the SprT family.</text>
</comment>
<protein>
    <recommendedName>
        <fullName evidence="4">Protein SprT-like</fullName>
    </recommendedName>
</protein>
<dbReference type="InterPro" id="IPR006640">
    <property type="entry name" value="SprT-like_domain"/>
</dbReference>
<dbReference type="Pfam" id="PF10263">
    <property type="entry name" value="SprT-like"/>
    <property type="match status" value="1"/>
</dbReference>
<sequence length="154" mass="17941">MTEHELQELVESISIAYFGRPFLHQARFNPRLRTTGGRYMLQSHDIEINPLPLQVHGTEEVVGIIKHELCHYHLHLEGKGYRHADADFKNLLLKVGGNRYCKHTGVRNTVKTRYLYECLACGMKYERKRSINTRKYCCGTCRGRLKLIADKRLP</sequence>
<dbReference type="GO" id="GO:0005737">
    <property type="term" value="C:cytoplasm"/>
    <property type="evidence" value="ECO:0007669"/>
    <property type="project" value="UniProtKB-SubCell"/>
</dbReference>
<dbReference type="GO" id="GO:0008270">
    <property type="term" value="F:zinc ion binding"/>
    <property type="evidence" value="ECO:0007669"/>
    <property type="project" value="UniProtKB-UniRule"/>
</dbReference>
<dbReference type="EMBL" id="BDUF01000059">
    <property type="protein sequence ID" value="GAX90601.1"/>
    <property type="molecule type" value="Genomic_DNA"/>
</dbReference>
<feature type="domain" description="SprT-like" evidence="5">
    <location>
        <begin position="4"/>
        <end position="148"/>
    </location>
</feature>
<dbReference type="OrthoDB" id="9799909at2"/>
<keyword evidence="7" id="KW-1185">Reference proteome</keyword>
<keyword evidence="1 4" id="KW-0963">Cytoplasm</keyword>
<feature type="binding site" evidence="4">
    <location>
        <position position="67"/>
    </location>
    <ligand>
        <name>Zn(2+)</name>
        <dbReference type="ChEBI" id="CHEBI:29105"/>
    </ligand>
</feature>
<comment type="caution">
    <text evidence="6">The sequence shown here is derived from an EMBL/GenBank/DDBJ whole genome shotgun (WGS) entry which is preliminary data.</text>
</comment>
<keyword evidence="2 4" id="KW-0479">Metal-binding</keyword>